<dbReference type="RefSeq" id="WP_148971720.1">
    <property type="nucleotide sequence ID" value="NZ_CP043316.1"/>
</dbReference>
<evidence type="ECO:0000256" key="2">
    <source>
        <dbReference type="ARBA" id="ARBA00022490"/>
    </source>
</evidence>
<keyword evidence="3 10" id="KW-0444">Lipid biosynthesis</keyword>
<protein>
    <recommendedName>
        <fullName evidence="8 10">Phosphate acyltransferase</fullName>
        <ecNumber evidence="8 10">2.3.1.274</ecNumber>
    </recommendedName>
    <alternativeName>
        <fullName evidence="10">Acyl-ACP phosphotransacylase</fullName>
    </alternativeName>
    <alternativeName>
        <fullName evidence="10">Acyl-[acyl-carrier-protein]--phosphate acyltransferase</fullName>
    </alternativeName>
    <alternativeName>
        <fullName evidence="10">Phosphate-acyl-ACP acyltransferase</fullName>
    </alternativeName>
</protein>
<organism evidence="11 12">
    <name type="scientific">Candidatus Cytomitobacter primus</name>
    <dbReference type="NCBI Taxonomy" id="2066024"/>
    <lineage>
        <taxon>Bacteria</taxon>
        <taxon>Pseudomonadati</taxon>
        <taxon>Pseudomonadota</taxon>
        <taxon>Alphaproteobacteria</taxon>
        <taxon>Holosporales</taxon>
        <taxon>Holosporaceae</taxon>
        <taxon>Candidatus Cytomitobacter</taxon>
    </lineage>
</organism>
<dbReference type="GO" id="GO:0005737">
    <property type="term" value="C:cytoplasm"/>
    <property type="evidence" value="ECO:0007669"/>
    <property type="project" value="UniProtKB-SubCell"/>
</dbReference>
<dbReference type="Pfam" id="PF02504">
    <property type="entry name" value="FA_synthesis"/>
    <property type="match status" value="1"/>
</dbReference>
<evidence type="ECO:0000256" key="9">
    <source>
        <dbReference type="ARBA" id="ARBA00046608"/>
    </source>
</evidence>
<dbReference type="PANTHER" id="PTHR30100">
    <property type="entry name" value="FATTY ACID/PHOSPHOLIPID SYNTHESIS PROTEIN PLSX"/>
    <property type="match status" value="1"/>
</dbReference>
<evidence type="ECO:0000256" key="5">
    <source>
        <dbReference type="ARBA" id="ARBA00023098"/>
    </source>
</evidence>
<comment type="subcellular location">
    <subcellularLocation>
        <location evidence="10">Cytoplasm</location>
    </subcellularLocation>
    <text evidence="10">Associated with the membrane possibly through PlsY.</text>
</comment>
<evidence type="ECO:0000313" key="12">
    <source>
        <dbReference type="Proteomes" id="UP000325004"/>
    </source>
</evidence>
<evidence type="ECO:0000256" key="8">
    <source>
        <dbReference type="ARBA" id="ARBA00024069"/>
    </source>
</evidence>
<keyword evidence="7 10" id="KW-1208">Phospholipid metabolism</keyword>
<dbReference type="Gene3D" id="3.40.718.10">
    <property type="entry name" value="Isopropylmalate Dehydrogenase"/>
    <property type="match status" value="1"/>
</dbReference>
<keyword evidence="6 10" id="KW-0594">Phospholipid biosynthesis</keyword>
<evidence type="ECO:0000256" key="1">
    <source>
        <dbReference type="ARBA" id="ARBA00001232"/>
    </source>
</evidence>
<dbReference type="GO" id="GO:0006633">
    <property type="term" value="P:fatty acid biosynthetic process"/>
    <property type="evidence" value="ECO:0007669"/>
    <property type="project" value="UniProtKB-UniRule"/>
</dbReference>
<dbReference type="Proteomes" id="UP000325004">
    <property type="component" value="Chromosome"/>
</dbReference>
<dbReference type="GO" id="GO:0008654">
    <property type="term" value="P:phospholipid biosynthetic process"/>
    <property type="evidence" value="ECO:0007669"/>
    <property type="project" value="UniProtKB-KW"/>
</dbReference>
<evidence type="ECO:0000313" key="11">
    <source>
        <dbReference type="EMBL" id="QEK38599.1"/>
    </source>
</evidence>
<name>A0A5C0UFN1_9PROT</name>
<dbReference type="OrthoDB" id="9806408at2"/>
<dbReference type="UniPathway" id="UPA00085"/>
<dbReference type="EC" id="2.3.1.274" evidence="8 10"/>
<dbReference type="HAMAP" id="MF_00019">
    <property type="entry name" value="PlsX"/>
    <property type="match status" value="1"/>
</dbReference>
<dbReference type="PANTHER" id="PTHR30100:SF1">
    <property type="entry name" value="PHOSPHATE ACYLTRANSFERASE"/>
    <property type="match status" value="1"/>
</dbReference>
<gene>
    <name evidence="10" type="primary">plsX</name>
    <name evidence="11" type="ORF">FZC34_01590</name>
</gene>
<keyword evidence="2 10" id="KW-0963">Cytoplasm</keyword>
<dbReference type="AlphaFoldDB" id="A0A5C0UFN1"/>
<sequence>MKKFSIDCMGGDYGPQVLLDSASHILKEYEDLHLLFFIDKNSEFSIKCLEPFKHRIEIRKCDNFLKADKSLLSTLKNFKSSTMYAALQSVSTGESNAVFTVGHTAPYFILAKKVLGSLDGLDRLPLAVLIPSVNGHKVLTDIGANLECSENDLYNFGLLGKAFATSVLGIENASVSLINVGHEETKGTSVLKNASNLFKKNIDKNFKGFIEADQIFTCEADVIVTDGFSGNCISKSCEGTSRFIMNKFNKYWIVRKLMSMFLHNADRYNGAVLLGTKGLSIKAHGSSKMPSLINALRTTYKFADKNKSLTNNLNSIDFASNALR</sequence>
<evidence type="ECO:0000256" key="10">
    <source>
        <dbReference type="HAMAP-Rule" id="MF_00019"/>
    </source>
</evidence>
<evidence type="ECO:0000256" key="3">
    <source>
        <dbReference type="ARBA" id="ARBA00022516"/>
    </source>
</evidence>
<proteinExistence type="inferred from homology"/>
<evidence type="ECO:0000256" key="7">
    <source>
        <dbReference type="ARBA" id="ARBA00023264"/>
    </source>
</evidence>
<evidence type="ECO:0000256" key="4">
    <source>
        <dbReference type="ARBA" id="ARBA00022679"/>
    </source>
</evidence>
<reference evidence="11 12" key="1">
    <citation type="submission" date="2019-08" db="EMBL/GenBank/DDBJ databases">
        <title>Highly reduced genomes of protist endosymbionts show evolutionary convergence.</title>
        <authorList>
            <person name="George E."/>
            <person name="Husnik F."/>
            <person name="Tashyreva D."/>
            <person name="Prokopchuk G."/>
            <person name="Horak A."/>
            <person name="Kwong W.K."/>
            <person name="Lukes J."/>
            <person name="Keeling P.J."/>
        </authorList>
    </citation>
    <scope>NUCLEOTIDE SEQUENCE [LARGE SCALE GENOMIC DNA]</scope>
    <source>
        <strain evidence="11">1604LC</strain>
    </source>
</reference>
<keyword evidence="5 10" id="KW-0443">Lipid metabolism</keyword>
<dbReference type="InterPro" id="IPR003664">
    <property type="entry name" value="FA_synthesis"/>
</dbReference>
<comment type="pathway">
    <text evidence="10">Lipid metabolism; phospholipid metabolism.</text>
</comment>
<dbReference type="PIRSF" id="PIRSF002465">
    <property type="entry name" value="Phsphlp_syn_PlsX"/>
    <property type="match status" value="1"/>
</dbReference>
<comment type="subunit">
    <text evidence="9 10">Homodimer. Probably interacts with PlsY.</text>
</comment>
<dbReference type="InterPro" id="IPR012281">
    <property type="entry name" value="Phospholipid_synth_PlsX-like"/>
</dbReference>
<comment type="function">
    <text evidence="10">Catalyzes the reversible formation of acyl-phosphate (acyl-PO(4)) from acyl-[acyl-carrier-protein] (acyl-ACP). This enzyme utilizes acyl-ACP as fatty acyl donor, but not acyl-CoA.</text>
</comment>
<dbReference type="EMBL" id="CP043316">
    <property type="protein sequence ID" value="QEK38599.1"/>
    <property type="molecule type" value="Genomic_DNA"/>
</dbReference>
<keyword evidence="4 10" id="KW-0808">Transferase</keyword>
<evidence type="ECO:0000256" key="6">
    <source>
        <dbReference type="ARBA" id="ARBA00023209"/>
    </source>
</evidence>
<dbReference type="KEGG" id="cpri:FZC34_01590"/>
<comment type="similarity">
    <text evidence="10">Belongs to the PlsX family.</text>
</comment>
<accession>A0A5C0UFN1</accession>
<dbReference type="GO" id="GO:0043811">
    <property type="term" value="F:phosphate:acyl-[acyl carrier protein] acyltransferase activity"/>
    <property type="evidence" value="ECO:0007669"/>
    <property type="project" value="UniProtKB-UniRule"/>
</dbReference>
<keyword evidence="12" id="KW-1185">Reference proteome</keyword>
<comment type="catalytic activity">
    <reaction evidence="1 10">
        <text>a fatty acyl-[ACP] + phosphate = an acyl phosphate + holo-[ACP]</text>
        <dbReference type="Rhea" id="RHEA:42292"/>
        <dbReference type="Rhea" id="RHEA-COMP:9685"/>
        <dbReference type="Rhea" id="RHEA-COMP:14125"/>
        <dbReference type="ChEBI" id="CHEBI:43474"/>
        <dbReference type="ChEBI" id="CHEBI:59918"/>
        <dbReference type="ChEBI" id="CHEBI:64479"/>
        <dbReference type="ChEBI" id="CHEBI:138651"/>
        <dbReference type="EC" id="2.3.1.274"/>
    </reaction>
</comment>
<dbReference type="SUPFAM" id="SSF53659">
    <property type="entry name" value="Isocitrate/Isopropylmalate dehydrogenase-like"/>
    <property type="match status" value="1"/>
</dbReference>